<evidence type="ECO:0000313" key="9">
    <source>
        <dbReference type="EMBL" id="PSC74279.1"/>
    </source>
</evidence>
<feature type="domain" description="FAS1" evidence="8">
    <location>
        <begin position="816"/>
        <end position="999"/>
    </location>
</feature>
<evidence type="ECO:0000259" key="8">
    <source>
        <dbReference type="PROSITE" id="PS50213"/>
    </source>
</evidence>
<keyword evidence="7" id="KW-0472">Membrane</keyword>
<dbReference type="InterPro" id="IPR050346">
    <property type="entry name" value="FMO-like"/>
</dbReference>
<dbReference type="SUPFAM" id="SSF51905">
    <property type="entry name" value="FAD/NAD(P)-binding domain"/>
    <property type="match status" value="2"/>
</dbReference>
<feature type="compositionally biased region" description="Gly residues" evidence="6">
    <location>
        <begin position="95"/>
        <end position="110"/>
    </location>
</feature>
<feature type="compositionally biased region" description="Low complexity" evidence="6">
    <location>
        <begin position="779"/>
        <end position="791"/>
    </location>
</feature>
<feature type="domain" description="FAS1" evidence="8">
    <location>
        <begin position="1790"/>
        <end position="1946"/>
    </location>
</feature>
<dbReference type="Pfam" id="PF00743">
    <property type="entry name" value="FMO-like"/>
    <property type="match status" value="1"/>
</dbReference>
<dbReference type="PANTHER" id="PTHR23023">
    <property type="entry name" value="DIMETHYLANILINE MONOOXYGENASE"/>
    <property type="match status" value="1"/>
</dbReference>
<dbReference type="Pfam" id="PF02469">
    <property type="entry name" value="Fasciclin"/>
    <property type="match status" value="2"/>
</dbReference>
<feature type="transmembrane region" description="Helical" evidence="7">
    <location>
        <begin position="677"/>
        <end position="697"/>
    </location>
</feature>
<evidence type="ECO:0000256" key="1">
    <source>
        <dbReference type="ARBA" id="ARBA00009183"/>
    </source>
</evidence>
<keyword evidence="4 5" id="KW-0560">Oxidoreductase</keyword>
<keyword evidence="5" id="KW-0503">Monooxygenase</keyword>
<comment type="caution">
    <text evidence="9">The sequence shown here is derived from an EMBL/GenBank/DDBJ whole genome shotgun (WGS) entry which is preliminary data.</text>
</comment>
<feature type="region of interest" description="Disordered" evidence="6">
    <location>
        <begin position="1604"/>
        <end position="1624"/>
    </location>
</feature>
<evidence type="ECO:0000256" key="5">
    <source>
        <dbReference type="RuleBase" id="RU361177"/>
    </source>
</evidence>
<accession>A0A2P6VJL3</accession>
<feature type="compositionally biased region" description="Gly residues" evidence="6">
    <location>
        <begin position="861"/>
        <end position="872"/>
    </location>
</feature>
<comment type="cofactor">
    <cofactor evidence="5">
        <name>FAD</name>
        <dbReference type="ChEBI" id="CHEBI:57692"/>
    </cofactor>
</comment>
<dbReference type="OrthoDB" id="511707at2759"/>
<feature type="transmembrane region" description="Helical" evidence="7">
    <location>
        <begin position="985"/>
        <end position="1008"/>
    </location>
</feature>
<reference evidence="9 10" key="1">
    <citation type="journal article" date="2018" name="Plant J.">
        <title>Genome sequences of Chlorella sorokiniana UTEX 1602 and Micractinium conductrix SAG 241.80: implications to maltose excretion by a green alga.</title>
        <authorList>
            <person name="Arriola M.B."/>
            <person name="Velmurugan N."/>
            <person name="Zhang Y."/>
            <person name="Plunkett M.H."/>
            <person name="Hondzo H."/>
            <person name="Barney B.M."/>
        </authorList>
    </citation>
    <scope>NUCLEOTIDE SEQUENCE [LARGE SCALE GENOMIC DNA]</scope>
    <source>
        <strain evidence="9 10">SAG 241.80</strain>
    </source>
</reference>
<dbReference type="InterPro" id="IPR036188">
    <property type="entry name" value="FAD/NAD-bd_sf"/>
</dbReference>
<keyword evidence="2 5" id="KW-0285">Flavoprotein</keyword>
<feature type="transmembrane region" description="Helical" evidence="7">
    <location>
        <begin position="653"/>
        <end position="671"/>
    </location>
</feature>
<keyword evidence="10" id="KW-1185">Reference proteome</keyword>
<keyword evidence="7" id="KW-0812">Transmembrane</keyword>
<feature type="region of interest" description="Disordered" evidence="6">
    <location>
        <begin position="1753"/>
        <end position="1781"/>
    </location>
</feature>
<dbReference type="STRING" id="554055.A0A2P6VJL3"/>
<dbReference type="Gene3D" id="2.30.180.10">
    <property type="entry name" value="FAS1 domain"/>
    <property type="match status" value="3"/>
</dbReference>
<comment type="similarity">
    <text evidence="1 5">Belongs to the FMO family.</text>
</comment>
<evidence type="ECO:0000256" key="3">
    <source>
        <dbReference type="ARBA" id="ARBA00022827"/>
    </source>
</evidence>
<dbReference type="GO" id="GO:0004499">
    <property type="term" value="F:N,N-dimethylaniline monooxygenase activity"/>
    <property type="evidence" value="ECO:0007669"/>
    <property type="project" value="InterPro"/>
</dbReference>
<dbReference type="EC" id="1.-.-.-" evidence="5"/>
<feature type="region of interest" description="Disordered" evidence="6">
    <location>
        <begin position="778"/>
        <end position="820"/>
    </location>
</feature>
<dbReference type="GO" id="GO:0050661">
    <property type="term" value="F:NADP binding"/>
    <property type="evidence" value="ECO:0007669"/>
    <property type="project" value="InterPro"/>
</dbReference>
<dbReference type="InterPro" id="IPR036378">
    <property type="entry name" value="FAS1_dom_sf"/>
</dbReference>
<evidence type="ECO:0000256" key="7">
    <source>
        <dbReference type="SAM" id="Phobius"/>
    </source>
</evidence>
<feature type="region of interest" description="Disordered" evidence="6">
    <location>
        <begin position="233"/>
        <end position="265"/>
    </location>
</feature>
<feature type="compositionally biased region" description="Pro residues" evidence="6">
    <location>
        <begin position="1610"/>
        <end position="1624"/>
    </location>
</feature>
<feature type="region of interest" description="Disordered" evidence="6">
    <location>
        <begin position="91"/>
        <end position="110"/>
    </location>
</feature>
<dbReference type="SMART" id="SM00554">
    <property type="entry name" value="FAS1"/>
    <property type="match status" value="3"/>
</dbReference>
<evidence type="ECO:0000256" key="6">
    <source>
        <dbReference type="SAM" id="MobiDB-lite"/>
    </source>
</evidence>
<keyword evidence="3 5" id="KW-0274">FAD</keyword>
<name>A0A2P6VJL3_9CHLO</name>
<evidence type="ECO:0000256" key="2">
    <source>
        <dbReference type="ARBA" id="ARBA00022630"/>
    </source>
</evidence>
<evidence type="ECO:0000256" key="4">
    <source>
        <dbReference type="ARBA" id="ARBA00023002"/>
    </source>
</evidence>
<dbReference type="InterPro" id="IPR000782">
    <property type="entry name" value="FAS1_domain"/>
</dbReference>
<dbReference type="InterPro" id="IPR020946">
    <property type="entry name" value="Flavin_mOase-like"/>
</dbReference>
<sequence>MEKDALGVVQPGRRLRVHSSLYAGLRTNLPRQVCGFLELPCLPVSFPGAADGRRFPCHQEVLAYLEAYAQRFGLLRHIRFGTEVTRLQPLPAAAGGPGSSGGGGSGAGGAHGWRWRVEACSACSGGSSDAAEESSPCGSTNGDTEESLEVDAVVVCSGHFSEPRYPVFPGQDSWPGLQMHSHSYCRPEGFKGKKVVLVGAAFSGLDIAHELADAGAAEVWLCARGWRPEAPPDYGPGGTACSNGRDDGGDGGKSSTSSPGGGSEAHVHVMRAPNVRELHSDGSVSLEDGRRIPAVDAVIYCTDDNRVAPLYQHVFPPDYAPSLSFLGLPWMSAPLPQMELQARWVACALSGAAPLPPRAKMEAAAAAFYAGLDAAGVPKRWTHRQAGDEQRRYNAAVVAAAGDPPPPPWLHQLYEATWAARALYGERQFRDSPLSNMALSLLGLLHFPAFGLGTVALFFFFSLGALLGFVRWWDFRSPQRNDVQGAVRFMTWLSHVKILKVGTQEVHQGRCMYLKFNAWLDKELARGPLRSLLVYPEGHRNQSAASLPLKHGMLRYAYTRRMPVQAVITAGKEDVLNERLCWAHFGRTLVTGTSAVLDSSQFEDFEAFMAAAQALWDKQWAEVYSAPRHGLQKLQEPVPAPGNYRPAMLAGETAALAFWTAVMLWLMWGTLRVLRALWAWSLAGRVLVASLALWVAASLRDAGRCFDAALLAGRHCQTTCGRCTCPSVCVCTDIPPSAGHTCRQQAAWGKPAVAPPPPLSSPTDPAEAQSFGELGALLSQPSAAPGGQPASAGGGAAGQAPPAATPAPAPAPPPCRTDVQGYLSGTTDLSLFASLLTLSGHNLTAAAANFSSMAGSSSGNGTDGSGSSGRGAGSPAPSFSVFVPSNAAVRAWLAAEGLTEGPLLASAGQLASLVAYHTTLAPLAYADMLRLPGSLQVATQLPGALLTITPPPANASSTALTYNGTAGAVRVDGYASSARLLRSNILVCGAVLHAVDAVLLTLVAYSVALEGLSPGGLQNASAAAGAAAAPPPGPAAAAAPTSEDALRAALAREQQQEQAALKSAALQEAPPAVEAAAGVAGGLPANTSLATATTAAAFTPADCPANPLIALGLRNDTGVFRLLLQAAGLPWLEDPEANHSALSVAAFEGPRDSSSVPAGCPASGRASAANGSSNAAASASQLASVYVLPGALPLEQLAGMEGRQLETQAGGGWQLAVHVGPPAVQGGAPTLTFAFANATDVSASIIDDLSTCGKRTAVYVINDTLHGPLAAAAAGKECSPTLAEALRVGRCSGAADAARFVAPTTNWSAVLTDPRANWTLLAPSEAGFVEHEGEEGGGFSLAHLAQMNGSRLDTGCAGHFVTVQVLPPAEPGAPQTVQFLGEDGGTAAVVAGEYRTCAGGSALVPVPPRGAAAPPPAAEPACAPTIAQAVKSAQVPSTFWMKFWQAAGAAEATTDGATEGTWFVPSDAAIKHRVAVGLASGWVGSALQDPVLLHNTANFHLLPGPGRTLAELRAMSISSVATAYEGQDLTIALLPSPPPTGTDLLLIAPGGTASVVEADLAVCGGRAVVHVINDTLRWTAGTAAAAAATGSAALVPQQGEAVAPATEPLGLPPPDAPAGEPPASQPCTSIAELLATTPDLAMESQLMSGGAGWVDELVPSNVTVLKTSNAGLQAFVAALSPEMKAALSSAPKAVEALLAFLTGWVHVVDALLLPMGVEQFGSGAGSAGSAGPGAAASGATAAQAAPAAAGAAEPPALEAAAPGSGGAAQPPAAEAAAPGSGGAAQPAGDCLSIDALFFSTPELYTFGRLVNASGLLGSLQGSSTAGAAAVQRNLTLLAPTNTAMDAFAAMLPAGGLEQLLASQPAAAALVAYHTLEGEHQASALAEGQRLPTYARGAGGDPLSLTAHVSAAGGGAPRLEGAHNSANLVAADLAVCAGVAHAIDAVLLPWKNVAGVLALADYFGATSLLHRADAWLCAQLRTAPPPLPGLTCQAFELSTRHRLGGATALLLPFAVQCMARGSRCAAVWYDGKQRCSRIRAAFEDSDLKCLVLDAYWWSREAQAECPTCRCRPSDIEASWDTRQEWASSPGGGGAASSCTAQLGGAAHARAAQHYAHLLQEARWATTPPDAVAALAALATP</sequence>
<dbReference type="Proteomes" id="UP000239649">
    <property type="component" value="Unassembled WGS sequence"/>
</dbReference>
<proteinExistence type="inferred from homology"/>
<feature type="transmembrane region" description="Helical" evidence="7">
    <location>
        <begin position="437"/>
        <end position="470"/>
    </location>
</feature>
<protein>
    <recommendedName>
        <fullName evidence="5">Flavin-containing monooxygenase</fullName>
        <ecNumber evidence="5">1.-.-.-</ecNumber>
    </recommendedName>
</protein>
<feature type="region of interest" description="Disordered" evidence="6">
    <location>
        <begin position="853"/>
        <end position="875"/>
    </location>
</feature>
<keyword evidence="7" id="KW-1133">Transmembrane helix</keyword>
<dbReference type="EMBL" id="LHPF02000005">
    <property type="protein sequence ID" value="PSC74279.1"/>
    <property type="molecule type" value="Genomic_DNA"/>
</dbReference>
<dbReference type="SUPFAM" id="SSF82153">
    <property type="entry name" value="FAS1 domain"/>
    <property type="match status" value="3"/>
</dbReference>
<feature type="compositionally biased region" description="Pro residues" evidence="6">
    <location>
        <begin position="803"/>
        <end position="815"/>
    </location>
</feature>
<organism evidence="9 10">
    <name type="scientific">Micractinium conductrix</name>
    <dbReference type="NCBI Taxonomy" id="554055"/>
    <lineage>
        <taxon>Eukaryota</taxon>
        <taxon>Viridiplantae</taxon>
        <taxon>Chlorophyta</taxon>
        <taxon>core chlorophytes</taxon>
        <taxon>Trebouxiophyceae</taxon>
        <taxon>Chlorellales</taxon>
        <taxon>Chlorellaceae</taxon>
        <taxon>Chlorella clade</taxon>
        <taxon>Micractinium</taxon>
    </lineage>
</organism>
<gene>
    <name evidence="9" type="ORF">C2E20_2781</name>
</gene>
<evidence type="ECO:0000313" key="10">
    <source>
        <dbReference type="Proteomes" id="UP000239649"/>
    </source>
</evidence>
<dbReference type="GO" id="GO:0050660">
    <property type="term" value="F:flavin adenine dinucleotide binding"/>
    <property type="evidence" value="ECO:0007669"/>
    <property type="project" value="InterPro"/>
</dbReference>
<dbReference type="PROSITE" id="PS50213">
    <property type="entry name" value="FAS1"/>
    <property type="match status" value="2"/>
</dbReference>
<dbReference type="Gene3D" id="3.50.50.60">
    <property type="entry name" value="FAD/NAD(P)-binding domain"/>
    <property type="match status" value="4"/>
</dbReference>